<proteinExistence type="predicted"/>
<dbReference type="EMBL" id="BARU01037181">
    <property type="protein sequence ID" value="GAH85365.1"/>
    <property type="molecule type" value="Genomic_DNA"/>
</dbReference>
<comment type="caution">
    <text evidence="1">The sequence shown here is derived from an EMBL/GenBank/DDBJ whole genome shotgun (WGS) entry which is preliminary data.</text>
</comment>
<organism evidence="1">
    <name type="scientific">marine sediment metagenome</name>
    <dbReference type="NCBI Taxonomy" id="412755"/>
    <lineage>
        <taxon>unclassified sequences</taxon>
        <taxon>metagenomes</taxon>
        <taxon>ecological metagenomes</taxon>
    </lineage>
</organism>
<feature type="non-terminal residue" evidence="1">
    <location>
        <position position="1"/>
    </location>
</feature>
<sequence>QMVPHLLQQIEGATLGLQLVFGISDTVQFEPSALVPYPMLPFQGWIQAACILPSGPMQIVG</sequence>
<accession>X1JVD0</accession>
<protein>
    <submittedName>
        <fullName evidence="1">Uncharacterized protein</fullName>
    </submittedName>
</protein>
<name>X1JVD0_9ZZZZ</name>
<reference evidence="1" key="1">
    <citation type="journal article" date="2014" name="Front. Microbiol.">
        <title>High frequency of phylogenetically diverse reductive dehalogenase-homologous genes in deep subseafloor sedimentary metagenomes.</title>
        <authorList>
            <person name="Kawai M."/>
            <person name="Futagami T."/>
            <person name="Toyoda A."/>
            <person name="Takaki Y."/>
            <person name="Nishi S."/>
            <person name="Hori S."/>
            <person name="Arai W."/>
            <person name="Tsubouchi T."/>
            <person name="Morono Y."/>
            <person name="Uchiyama I."/>
            <person name="Ito T."/>
            <person name="Fujiyama A."/>
            <person name="Inagaki F."/>
            <person name="Takami H."/>
        </authorList>
    </citation>
    <scope>NUCLEOTIDE SEQUENCE</scope>
    <source>
        <strain evidence="1">Expedition CK06-06</strain>
    </source>
</reference>
<gene>
    <name evidence="1" type="ORF">S03H2_57969</name>
</gene>
<evidence type="ECO:0000313" key="1">
    <source>
        <dbReference type="EMBL" id="GAH85365.1"/>
    </source>
</evidence>
<dbReference type="AlphaFoldDB" id="X1JVD0"/>